<comment type="caution">
    <text evidence="1">The sequence shown here is derived from an EMBL/GenBank/DDBJ whole genome shotgun (WGS) entry which is preliminary data.</text>
</comment>
<dbReference type="Proteomes" id="UP000198287">
    <property type="component" value="Unassembled WGS sequence"/>
</dbReference>
<accession>A0A226DHH9</accession>
<evidence type="ECO:0000313" key="2">
    <source>
        <dbReference type="Proteomes" id="UP000198287"/>
    </source>
</evidence>
<name>A0A226DHH9_FOLCA</name>
<keyword evidence="2" id="KW-1185">Reference proteome</keyword>
<sequence length="329" mass="37621">MEFVPATKISSSFSSDFDLKRVLEDFKNARSIPQAKITQRFSMPDWIDVSLAKRGQKFARDNLFSICICHAFGLTTMPHPDLVNILLFTGRLSSPEGATKRYLSTFTEIMSWYDEGLWGSRLGSHPTDVFTSLKRVRTLHLKIAEAISNKFSRDGIILNASDYSDYTPVATWSSFHKDLEESNIPLSERGIHPNFEETSNFIPFNQHALNLAQFAFVGYPILFPERFGISRPSEDDLWAFNHLWAILGYVLGIEDKYNIALQPDLKSGLQTIAFPATPNFMLYRILRDVFDVTATNMWKCLTFREKLTSAFVDHILFPVLLKNQVTRNV</sequence>
<proteinExistence type="predicted"/>
<dbReference type="OrthoDB" id="6361347at2759"/>
<dbReference type="AlphaFoldDB" id="A0A226DHH9"/>
<evidence type="ECO:0000313" key="1">
    <source>
        <dbReference type="EMBL" id="OXA44590.1"/>
    </source>
</evidence>
<dbReference type="PANTHER" id="PTHR37159">
    <property type="entry name" value="GH11867P"/>
    <property type="match status" value="1"/>
</dbReference>
<protein>
    <submittedName>
        <fullName evidence="1">Uncharacterized protein</fullName>
    </submittedName>
</protein>
<feature type="non-terminal residue" evidence="1">
    <location>
        <position position="329"/>
    </location>
</feature>
<dbReference type="STRING" id="158441.A0A226DHH9"/>
<dbReference type="EMBL" id="LNIX01000019">
    <property type="protein sequence ID" value="OXA44590.1"/>
    <property type="molecule type" value="Genomic_DNA"/>
</dbReference>
<dbReference type="PANTHER" id="PTHR37159:SF1">
    <property type="entry name" value="GH11867P"/>
    <property type="match status" value="1"/>
</dbReference>
<reference evidence="1 2" key="1">
    <citation type="submission" date="2015-12" db="EMBL/GenBank/DDBJ databases">
        <title>The genome of Folsomia candida.</title>
        <authorList>
            <person name="Faddeeva A."/>
            <person name="Derks M.F."/>
            <person name="Anvar Y."/>
            <person name="Smit S."/>
            <person name="Van Straalen N."/>
            <person name="Roelofs D."/>
        </authorList>
    </citation>
    <scope>NUCLEOTIDE SEQUENCE [LARGE SCALE GENOMIC DNA]</scope>
    <source>
        <strain evidence="1 2">VU population</strain>
        <tissue evidence="1">Whole body</tissue>
    </source>
</reference>
<dbReference type="OMA" id="SICICHA"/>
<organism evidence="1 2">
    <name type="scientific">Folsomia candida</name>
    <name type="common">Springtail</name>
    <dbReference type="NCBI Taxonomy" id="158441"/>
    <lineage>
        <taxon>Eukaryota</taxon>
        <taxon>Metazoa</taxon>
        <taxon>Ecdysozoa</taxon>
        <taxon>Arthropoda</taxon>
        <taxon>Hexapoda</taxon>
        <taxon>Collembola</taxon>
        <taxon>Entomobryomorpha</taxon>
        <taxon>Isotomoidea</taxon>
        <taxon>Isotomidae</taxon>
        <taxon>Proisotominae</taxon>
        <taxon>Folsomia</taxon>
    </lineage>
</organism>
<gene>
    <name evidence="1" type="ORF">Fcan01_20974</name>
</gene>